<organism evidence="1 2">
    <name type="scientific">Streptomyces roseirectus</name>
    <dbReference type="NCBI Taxonomy" id="2768066"/>
    <lineage>
        <taxon>Bacteria</taxon>
        <taxon>Bacillati</taxon>
        <taxon>Actinomycetota</taxon>
        <taxon>Actinomycetes</taxon>
        <taxon>Kitasatosporales</taxon>
        <taxon>Streptomycetaceae</taxon>
        <taxon>Streptomyces</taxon>
    </lineage>
</organism>
<evidence type="ECO:0000313" key="1">
    <source>
        <dbReference type="EMBL" id="QNP71567.1"/>
    </source>
</evidence>
<dbReference type="AlphaFoldDB" id="A0A7H0IFK1"/>
<dbReference type="RefSeq" id="WP_187748536.1">
    <property type="nucleotide sequence ID" value="NZ_CP060828.1"/>
</dbReference>
<gene>
    <name evidence="1" type="ORF">IAG44_20465</name>
</gene>
<protein>
    <submittedName>
        <fullName evidence="1">Uncharacterized protein</fullName>
    </submittedName>
</protein>
<sequence>MSLNISFALLFGVIVVVLIRGNSVKAGPAITCVLFGFFLASSSLAPSIGNLVTGVADAISQIRL</sequence>
<keyword evidence="2" id="KW-1185">Reference proteome</keyword>
<evidence type="ECO:0000313" key="2">
    <source>
        <dbReference type="Proteomes" id="UP000516052"/>
    </source>
</evidence>
<dbReference type="KEGG" id="sroi:IAG44_20465"/>
<dbReference type="EMBL" id="CP060828">
    <property type="protein sequence ID" value="QNP71567.1"/>
    <property type="molecule type" value="Genomic_DNA"/>
</dbReference>
<dbReference type="Proteomes" id="UP000516052">
    <property type="component" value="Chromosome"/>
</dbReference>
<name>A0A7H0IFK1_9ACTN</name>
<accession>A0A7H0IFK1</accession>
<reference evidence="1 2" key="1">
    <citation type="submission" date="2020-08" db="EMBL/GenBank/DDBJ databases">
        <title>A novel species.</title>
        <authorList>
            <person name="Gao J."/>
        </authorList>
    </citation>
    <scope>NUCLEOTIDE SEQUENCE [LARGE SCALE GENOMIC DNA]</scope>
    <source>
        <strain evidence="1 2">CRXT-G-22</strain>
    </source>
</reference>
<proteinExistence type="predicted"/>